<name>A0ABR7ADB5_9FIRM</name>
<dbReference type="Proteomes" id="UP000602181">
    <property type="component" value="Unassembled WGS sequence"/>
</dbReference>
<comment type="caution">
    <text evidence="1">The sequence shown here is derived from an EMBL/GenBank/DDBJ whole genome shotgun (WGS) entry which is preliminary data.</text>
</comment>
<evidence type="ECO:0000313" key="1">
    <source>
        <dbReference type="EMBL" id="MBC3938376.1"/>
    </source>
</evidence>
<evidence type="ECO:0000313" key="2">
    <source>
        <dbReference type="Proteomes" id="UP000602181"/>
    </source>
</evidence>
<organism evidence="1 2">
    <name type="scientific">Anaerotruncus massiliensis</name>
    <name type="common">ex Togo et al. 2019</name>
    <dbReference type="NCBI Taxonomy" id="1673720"/>
    <lineage>
        <taxon>Bacteria</taxon>
        <taxon>Bacillati</taxon>
        <taxon>Bacillota</taxon>
        <taxon>Clostridia</taxon>
        <taxon>Eubacteriales</taxon>
        <taxon>Oscillospiraceae</taxon>
        <taxon>Anaerotruncus</taxon>
    </lineage>
</organism>
<protein>
    <submittedName>
        <fullName evidence="1">Uncharacterized protein</fullName>
    </submittedName>
</protein>
<proteinExistence type="predicted"/>
<gene>
    <name evidence="1" type="ORF">H8R05_05605</name>
</gene>
<sequence length="50" mass="5841">MPECFENPQMQQYFSSLPVYVQETIKQSAPKITNEDELRKFAENLMQSNG</sequence>
<dbReference type="RefSeq" id="WP_172439239.1">
    <property type="nucleotide sequence ID" value="NZ_CAKVWL010000058.1"/>
</dbReference>
<reference evidence="1 2" key="1">
    <citation type="submission" date="2020-08" db="EMBL/GenBank/DDBJ databases">
        <authorList>
            <person name="Liu C."/>
            <person name="Sun Q."/>
        </authorList>
    </citation>
    <scope>NUCLEOTIDE SEQUENCE [LARGE SCALE GENOMIC DNA]</scope>
    <source>
        <strain evidence="1 2">22A2-44</strain>
    </source>
</reference>
<accession>A0ABR7ADB5</accession>
<dbReference type="EMBL" id="JACOIH010000006">
    <property type="protein sequence ID" value="MBC3938376.1"/>
    <property type="molecule type" value="Genomic_DNA"/>
</dbReference>
<keyword evidence="2" id="KW-1185">Reference proteome</keyword>